<protein>
    <submittedName>
        <fullName evidence="1">Uncharacterized protein</fullName>
    </submittedName>
</protein>
<sequence length="114" mass="13099">MMQTCCVCLIYGGLGSSHLILRIIAFQTAAYFVCHLKIRGKLKVFSLGVICTGKHQNGGRSWKQCCRRVSNLRLRHYLQAPFPFYRMNTSPRRSNKEGIYKIEDTCTRSRIVPV</sequence>
<reference evidence="1" key="2">
    <citation type="journal article" date="2015" name="Data Brief">
        <title>Shoot transcriptome of the giant reed, Arundo donax.</title>
        <authorList>
            <person name="Barrero R.A."/>
            <person name="Guerrero F.D."/>
            <person name="Moolhuijzen P."/>
            <person name="Goolsby J.A."/>
            <person name="Tidwell J."/>
            <person name="Bellgard S.E."/>
            <person name="Bellgard M.I."/>
        </authorList>
    </citation>
    <scope>NUCLEOTIDE SEQUENCE</scope>
    <source>
        <tissue evidence="1">Shoot tissue taken approximately 20 cm above the soil surface</tissue>
    </source>
</reference>
<reference evidence="1" key="1">
    <citation type="submission" date="2014-09" db="EMBL/GenBank/DDBJ databases">
        <authorList>
            <person name="Magalhaes I.L.F."/>
            <person name="Oliveira U."/>
            <person name="Santos F.R."/>
            <person name="Vidigal T.H.D.A."/>
            <person name="Brescovit A.D."/>
            <person name="Santos A.J."/>
        </authorList>
    </citation>
    <scope>NUCLEOTIDE SEQUENCE</scope>
    <source>
        <tissue evidence="1">Shoot tissue taken approximately 20 cm above the soil surface</tissue>
    </source>
</reference>
<organism evidence="1">
    <name type="scientific">Arundo donax</name>
    <name type="common">Giant reed</name>
    <name type="synonym">Donax arundinaceus</name>
    <dbReference type="NCBI Taxonomy" id="35708"/>
    <lineage>
        <taxon>Eukaryota</taxon>
        <taxon>Viridiplantae</taxon>
        <taxon>Streptophyta</taxon>
        <taxon>Embryophyta</taxon>
        <taxon>Tracheophyta</taxon>
        <taxon>Spermatophyta</taxon>
        <taxon>Magnoliopsida</taxon>
        <taxon>Liliopsida</taxon>
        <taxon>Poales</taxon>
        <taxon>Poaceae</taxon>
        <taxon>PACMAD clade</taxon>
        <taxon>Arundinoideae</taxon>
        <taxon>Arundineae</taxon>
        <taxon>Arundo</taxon>
    </lineage>
</organism>
<proteinExistence type="predicted"/>
<dbReference type="AlphaFoldDB" id="A0A0A9GE47"/>
<accession>A0A0A9GE47</accession>
<evidence type="ECO:0000313" key="1">
    <source>
        <dbReference type="EMBL" id="JAE21694.1"/>
    </source>
</evidence>
<name>A0A0A9GE47_ARUDO</name>
<dbReference type="EMBL" id="GBRH01176202">
    <property type="protein sequence ID" value="JAE21694.1"/>
    <property type="molecule type" value="Transcribed_RNA"/>
</dbReference>